<evidence type="ECO:0000313" key="4">
    <source>
        <dbReference type="Proteomes" id="UP000772434"/>
    </source>
</evidence>
<protein>
    <recommendedName>
        <fullName evidence="5">Secreted protein</fullName>
    </recommendedName>
</protein>
<evidence type="ECO:0000256" key="1">
    <source>
        <dbReference type="SAM" id="MobiDB-lite"/>
    </source>
</evidence>
<evidence type="ECO:0000256" key="2">
    <source>
        <dbReference type="SAM" id="SignalP"/>
    </source>
</evidence>
<sequence>MHKTIAIALILTGVSLSQNITVNETDTSQITLVNASDALICQLDSNGTIVGSTAGCYNVAPSGCTDSVAMQQNAVNSSATFKFNGTAIFINSLQYQFSPEYTVTLDGESTDVDGYAVPPANSPFSCAAPLFSKSGLDKNSEHTIVLATKGRSPSRTDSQTDVGEFSLISFVYTSDNVTNTSSPSDSTTTSSASSSSATPKGTSSSILNAMPMSWVKVSESLMMIVLALTML</sequence>
<dbReference type="EMBL" id="JADNRY010000007">
    <property type="protein sequence ID" value="KAF9076340.1"/>
    <property type="molecule type" value="Genomic_DNA"/>
</dbReference>
<evidence type="ECO:0000313" key="3">
    <source>
        <dbReference type="EMBL" id="KAF9076340.1"/>
    </source>
</evidence>
<evidence type="ECO:0008006" key="5">
    <source>
        <dbReference type="Google" id="ProtNLM"/>
    </source>
</evidence>
<feature type="region of interest" description="Disordered" evidence="1">
    <location>
        <begin position="178"/>
        <end position="203"/>
    </location>
</feature>
<dbReference type="Gene3D" id="2.60.120.260">
    <property type="entry name" value="Galactose-binding domain-like"/>
    <property type="match status" value="1"/>
</dbReference>
<feature type="signal peptide" evidence="2">
    <location>
        <begin position="1"/>
        <end position="17"/>
    </location>
</feature>
<accession>A0A9P5Q7Y7</accession>
<gene>
    <name evidence="3" type="ORF">BDP27DRAFT_1314294</name>
</gene>
<name>A0A9P5Q7Y7_9AGAR</name>
<dbReference type="AlphaFoldDB" id="A0A9P5Q7Y7"/>
<organism evidence="3 4">
    <name type="scientific">Rhodocollybia butyracea</name>
    <dbReference type="NCBI Taxonomy" id="206335"/>
    <lineage>
        <taxon>Eukaryota</taxon>
        <taxon>Fungi</taxon>
        <taxon>Dikarya</taxon>
        <taxon>Basidiomycota</taxon>
        <taxon>Agaricomycotina</taxon>
        <taxon>Agaricomycetes</taxon>
        <taxon>Agaricomycetidae</taxon>
        <taxon>Agaricales</taxon>
        <taxon>Marasmiineae</taxon>
        <taxon>Omphalotaceae</taxon>
        <taxon>Rhodocollybia</taxon>
    </lineage>
</organism>
<reference evidence="3" key="1">
    <citation type="submission" date="2020-11" db="EMBL/GenBank/DDBJ databases">
        <authorList>
            <consortium name="DOE Joint Genome Institute"/>
            <person name="Ahrendt S."/>
            <person name="Riley R."/>
            <person name="Andreopoulos W."/>
            <person name="Labutti K."/>
            <person name="Pangilinan J."/>
            <person name="Ruiz-Duenas F.J."/>
            <person name="Barrasa J.M."/>
            <person name="Sanchez-Garcia M."/>
            <person name="Camarero S."/>
            <person name="Miyauchi S."/>
            <person name="Serrano A."/>
            <person name="Linde D."/>
            <person name="Babiker R."/>
            <person name="Drula E."/>
            <person name="Ayuso-Fernandez I."/>
            <person name="Pacheco R."/>
            <person name="Padilla G."/>
            <person name="Ferreira P."/>
            <person name="Barriuso J."/>
            <person name="Kellner H."/>
            <person name="Castanera R."/>
            <person name="Alfaro M."/>
            <person name="Ramirez L."/>
            <person name="Pisabarro A.G."/>
            <person name="Kuo A."/>
            <person name="Tritt A."/>
            <person name="Lipzen A."/>
            <person name="He G."/>
            <person name="Yan M."/>
            <person name="Ng V."/>
            <person name="Cullen D."/>
            <person name="Martin F."/>
            <person name="Rosso M.-N."/>
            <person name="Henrissat B."/>
            <person name="Hibbett D."/>
            <person name="Martinez A.T."/>
            <person name="Grigoriev I.V."/>
        </authorList>
    </citation>
    <scope>NUCLEOTIDE SEQUENCE</scope>
    <source>
        <strain evidence="3">AH 40177</strain>
    </source>
</reference>
<dbReference type="OrthoDB" id="2984396at2759"/>
<keyword evidence="2" id="KW-0732">Signal</keyword>
<dbReference type="Proteomes" id="UP000772434">
    <property type="component" value="Unassembled WGS sequence"/>
</dbReference>
<proteinExistence type="predicted"/>
<keyword evidence="4" id="KW-1185">Reference proteome</keyword>
<comment type="caution">
    <text evidence="3">The sequence shown here is derived from an EMBL/GenBank/DDBJ whole genome shotgun (WGS) entry which is preliminary data.</text>
</comment>
<feature type="chain" id="PRO_5040184476" description="Secreted protein" evidence="2">
    <location>
        <begin position="18"/>
        <end position="231"/>
    </location>
</feature>